<feature type="region of interest" description="Disordered" evidence="1">
    <location>
        <begin position="175"/>
        <end position="201"/>
    </location>
</feature>
<comment type="caution">
    <text evidence="3">The sequence shown here is derived from an EMBL/GenBank/DDBJ whole genome shotgun (WGS) entry which is preliminary data.</text>
</comment>
<dbReference type="Proteomes" id="UP001302812">
    <property type="component" value="Unassembled WGS sequence"/>
</dbReference>
<evidence type="ECO:0000256" key="2">
    <source>
        <dbReference type="SAM" id="SignalP"/>
    </source>
</evidence>
<keyword evidence="2" id="KW-0732">Signal</keyword>
<reference evidence="3" key="2">
    <citation type="submission" date="2023-05" db="EMBL/GenBank/DDBJ databases">
        <authorList>
            <consortium name="Lawrence Berkeley National Laboratory"/>
            <person name="Steindorff A."/>
            <person name="Hensen N."/>
            <person name="Bonometti L."/>
            <person name="Westerberg I."/>
            <person name="Brannstrom I.O."/>
            <person name="Guillou S."/>
            <person name="Cros-Aarteil S."/>
            <person name="Calhoun S."/>
            <person name="Haridas S."/>
            <person name="Kuo A."/>
            <person name="Mondo S."/>
            <person name="Pangilinan J."/>
            <person name="Riley R."/>
            <person name="Labutti K."/>
            <person name="Andreopoulos B."/>
            <person name="Lipzen A."/>
            <person name="Chen C."/>
            <person name="Yanf M."/>
            <person name="Daum C."/>
            <person name="Ng V."/>
            <person name="Clum A."/>
            <person name="Ohm R."/>
            <person name="Martin F."/>
            <person name="Silar P."/>
            <person name="Natvig D."/>
            <person name="Lalanne C."/>
            <person name="Gautier V."/>
            <person name="Ament-Velasquez S.L."/>
            <person name="Kruys A."/>
            <person name="Hutchinson M.I."/>
            <person name="Powell A.J."/>
            <person name="Barry K."/>
            <person name="Miller A.N."/>
            <person name="Grigoriev I.V."/>
            <person name="Debuchy R."/>
            <person name="Gladieux P."/>
            <person name="Thoren M.H."/>
            <person name="Johannesson H."/>
        </authorList>
    </citation>
    <scope>NUCLEOTIDE SEQUENCE</scope>
    <source>
        <strain evidence="3">CBS 508.74</strain>
    </source>
</reference>
<organism evidence="3 4">
    <name type="scientific">Canariomyces notabilis</name>
    <dbReference type="NCBI Taxonomy" id="2074819"/>
    <lineage>
        <taxon>Eukaryota</taxon>
        <taxon>Fungi</taxon>
        <taxon>Dikarya</taxon>
        <taxon>Ascomycota</taxon>
        <taxon>Pezizomycotina</taxon>
        <taxon>Sordariomycetes</taxon>
        <taxon>Sordariomycetidae</taxon>
        <taxon>Sordariales</taxon>
        <taxon>Chaetomiaceae</taxon>
        <taxon>Canariomyces</taxon>
    </lineage>
</organism>
<evidence type="ECO:0000256" key="1">
    <source>
        <dbReference type="SAM" id="MobiDB-lite"/>
    </source>
</evidence>
<gene>
    <name evidence="3" type="ORF">N656DRAFT_772148</name>
</gene>
<dbReference type="RefSeq" id="XP_064665493.1">
    <property type="nucleotide sequence ID" value="XM_064813906.1"/>
</dbReference>
<protein>
    <submittedName>
        <fullName evidence="3">Uncharacterized protein</fullName>
    </submittedName>
</protein>
<proteinExistence type="predicted"/>
<feature type="compositionally biased region" description="Polar residues" evidence="1">
    <location>
        <begin position="185"/>
        <end position="201"/>
    </location>
</feature>
<feature type="signal peptide" evidence="2">
    <location>
        <begin position="1"/>
        <end position="17"/>
    </location>
</feature>
<keyword evidence="4" id="KW-1185">Reference proteome</keyword>
<dbReference type="GeneID" id="89938031"/>
<dbReference type="AlphaFoldDB" id="A0AAN6T7R6"/>
<dbReference type="EMBL" id="MU853367">
    <property type="protein sequence ID" value="KAK4107923.1"/>
    <property type="molecule type" value="Genomic_DNA"/>
</dbReference>
<accession>A0AAN6T7R6</accession>
<reference evidence="3" key="1">
    <citation type="journal article" date="2023" name="Mol. Phylogenet. Evol.">
        <title>Genome-scale phylogeny and comparative genomics of the fungal order Sordariales.</title>
        <authorList>
            <person name="Hensen N."/>
            <person name="Bonometti L."/>
            <person name="Westerberg I."/>
            <person name="Brannstrom I.O."/>
            <person name="Guillou S."/>
            <person name="Cros-Aarteil S."/>
            <person name="Calhoun S."/>
            <person name="Haridas S."/>
            <person name="Kuo A."/>
            <person name="Mondo S."/>
            <person name="Pangilinan J."/>
            <person name="Riley R."/>
            <person name="LaButti K."/>
            <person name="Andreopoulos B."/>
            <person name="Lipzen A."/>
            <person name="Chen C."/>
            <person name="Yan M."/>
            <person name="Daum C."/>
            <person name="Ng V."/>
            <person name="Clum A."/>
            <person name="Steindorff A."/>
            <person name="Ohm R.A."/>
            <person name="Martin F."/>
            <person name="Silar P."/>
            <person name="Natvig D.O."/>
            <person name="Lalanne C."/>
            <person name="Gautier V."/>
            <person name="Ament-Velasquez S.L."/>
            <person name="Kruys A."/>
            <person name="Hutchinson M.I."/>
            <person name="Powell A.J."/>
            <person name="Barry K."/>
            <person name="Miller A.N."/>
            <person name="Grigoriev I.V."/>
            <person name="Debuchy R."/>
            <person name="Gladieux P."/>
            <person name="Hiltunen Thoren M."/>
            <person name="Johannesson H."/>
        </authorList>
    </citation>
    <scope>NUCLEOTIDE SEQUENCE</scope>
    <source>
        <strain evidence="3">CBS 508.74</strain>
    </source>
</reference>
<feature type="chain" id="PRO_5042967408" evidence="2">
    <location>
        <begin position="18"/>
        <end position="218"/>
    </location>
</feature>
<evidence type="ECO:0000313" key="4">
    <source>
        <dbReference type="Proteomes" id="UP001302812"/>
    </source>
</evidence>
<name>A0AAN6T7R6_9PEZI</name>
<evidence type="ECO:0000313" key="3">
    <source>
        <dbReference type="EMBL" id="KAK4107923.1"/>
    </source>
</evidence>
<sequence>MKPVTLIVSALATLATAAPTATTEVDKRSFAFDINQFNNFNNFKQVNLNYLLNINALQLGLLGNLADINNFNILQFQGLFQSQVFDIQALLQLQSLHTLLQFHQLGVLSGFDLGAVNLQFLNLGLLNNVGVLDLQQFIAPNVVTQVQSVASQDIHTSALSAKRVYSHETPAPVSFDPNLVASNPGVDTSNNAAGNSGDTSNVVTAAEQEAQEGRVSLD</sequence>